<protein>
    <submittedName>
        <fullName evidence="2">Uncharacterized protein</fullName>
    </submittedName>
</protein>
<dbReference type="EMBL" id="BJXL01000001">
    <property type="protein sequence ID" value="GEM81861.1"/>
    <property type="molecule type" value="Genomic_DNA"/>
</dbReference>
<gene>
    <name evidence="2" type="ORF">MHY01S_00270</name>
</gene>
<evidence type="ECO:0000313" key="2">
    <source>
        <dbReference type="EMBL" id="GEM81861.1"/>
    </source>
</evidence>
<dbReference type="RefSeq" id="WP_119340413.1">
    <property type="nucleotide sequence ID" value="NZ_BJXL01000001.1"/>
</dbReference>
<accession>A0A511QWV6</accession>
<dbReference type="AlphaFoldDB" id="A0A511QWV6"/>
<name>A0A511QWV6_9DEIN</name>
<dbReference type="Proteomes" id="UP000321197">
    <property type="component" value="Unassembled WGS sequence"/>
</dbReference>
<feature type="region of interest" description="Disordered" evidence="1">
    <location>
        <begin position="42"/>
        <end position="69"/>
    </location>
</feature>
<feature type="compositionally biased region" description="Polar residues" evidence="1">
    <location>
        <begin position="42"/>
        <end position="55"/>
    </location>
</feature>
<proteinExistence type="predicted"/>
<dbReference type="OrthoDB" id="27070at2"/>
<evidence type="ECO:0000313" key="3">
    <source>
        <dbReference type="Proteomes" id="UP000321197"/>
    </source>
</evidence>
<comment type="caution">
    <text evidence="2">The sequence shown here is derived from an EMBL/GenBank/DDBJ whole genome shotgun (WGS) entry which is preliminary data.</text>
</comment>
<evidence type="ECO:0000256" key="1">
    <source>
        <dbReference type="SAM" id="MobiDB-lite"/>
    </source>
</evidence>
<sequence length="166" mass="18205">MTQALFERLRAELPPQVKLELGPEALNQLDAPLKLVLVPGQDTFTSPDGRATSSEALAGTPPAEPRPRPPYTRLAGYTLHIWGKSYPVVEDVLSDCVAALRRICGSSLELFPSGWDEDETGQAAALPADKRRYQLRFRVLAEVGAAEPGVYVRLERALLDQTEILP</sequence>
<reference evidence="2 3" key="1">
    <citation type="submission" date="2019-07" db="EMBL/GenBank/DDBJ databases">
        <title>Whole genome shotgun sequence of Meiothermus hypogaeus NBRC 106114.</title>
        <authorList>
            <person name="Hosoyama A."/>
            <person name="Uohara A."/>
            <person name="Ohji S."/>
            <person name="Ichikawa N."/>
        </authorList>
    </citation>
    <scope>NUCLEOTIDE SEQUENCE [LARGE SCALE GENOMIC DNA]</scope>
    <source>
        <strain evidence="2 3">NBRC 106114</strain>
    </source>
</reference>
<organism evidence="2 3">
    <name type="scientific">Meiothermus hypogaeus NBRC 106114</name>
    <dbReference type="NCBI Taxonomy" id="1227553"/>
    <lineage>
        <taxon>Bacteria</taxon>
        <taxon>Thermotogati</taxon>
        <taxon>Deinococcota</taxon>
        <taxon>Deinococci</taxon>
        <taxon>Thermales</taxon>
        <taxon>Thermaceae</taxon>
        <taxon>Meiothermus</taxon>
    </lineage>
</organism>